<dbReference type="InterPro" id="IPR034363">
    <property type="entry name" value="eIF3B_RRM"/>
</dbReference>
<evidence type="ECO:0000256" key="11">
    <source>
        <dbReference type="ARBA" id="ARBA00022989"/>
    </source>
</evidence>
<dbReference type="Pfam" id="PF04893">
    <property type="entry name" value="Yip1"/>
    <property type="match status" value="1"/>
</dbReference>
<dbReference type="GO" id="GO:0031369">
    <property type="term" value="F:translation initiation factor binding"/>
    <property type="evidence" value="ECO:0007669"/>
    <property type="project" value="InterPro"/>
</dbReference>
<evidence type="ECO:0000256" key="1">
    <source>
        <dbReference type="ARBA" id="ARBA00004141"/>
    </source>
</evidence>
<comment type="caution">
    <text evidence="16">The sequence shown here is derived from an EMBL/GenBank/DDBJ whole genome shotgun (WGS) entry which is preliminary data.</text>
</comment>
<dbReference type="GO" id="GO:0001732">
    <property type="term" value="P:formation of cytoplasmic translation initiation complex"/>
    <property type="evidence" value="ECO:0007669"/>
    <property type="project" value="UniProtKB-UniRule"/>
</dbReference>
<dbReference type="FunFam" id="3.30.70.330:FF:000235">
    <property type="entry name" value="Eukaryotic translation initiation factor 3 subunit B"/>
    <property type="match status" value="1"/>
</dbReference>
<evidence type="ECO:0000256" key="6">
    <source>
        <dbReference type="ARBA" id="ARBA00022574"/>
    </source>
</evidence>
<dbReference type="GO" id="GO:0071540">
    <property type="term" value="C:eukaryotic translation initiation factor 3 complex, eIF3e"/>
    <property type="evidence" value="ECO:0007669"/>
    <property type="project" value="EnsemblFungi"/>
</dbReference>
<dbReference type="HAMAP" id="MF_03001">
    <property type="entry name" value="eIF3b"/>
    <property type="match status" value="1"/>
</dbReference>
<dbReference type="GO" id="GO:0071541">
    <property type="term" value="C:eukaryotic translation initiation factor 3 complex, eIF3m"/>
    <property type="evidence" value="ECO:0007669"/>
    <property type="project" value="EnsemblFungi"/>
</dbReference>
<evidence type="ECO:0000256" key="5">
    <source>
        <dbReference type="ARBA" id="ARBA00022540"/>
    </source>
</evidence>
<proteinExistence type="inferred from homology"/>
<dbReference type="AlphaFoldDB" id="A0A261XU57"/>
<keyword evidence="6" id="KW-0853">WD repeat</keyword>
<keyword evidence="10 13" id="KW-0648">Protein biosynthesis</keyword>
<name>A0A261XU57_9FUNG</name>
<reference evidence="16 17" key="1">
    <citation type="journal article" date="2017" name="Mycologia">
        <title>Bifiguratus adelaidae, gen. et sp. nov., a new member of Mucoromycotina in endophytic and soil-dwelling habitats.</title>
        <authorList>
            <person name="Torres-Cruz T.J."/>
            <person name="Billingsley Tobias T.L."/>
            <person name="Almatruk M."/>
            <person name="Hesse C."/>
            <person name="Kuske C.R."/>
            <person name="Desiro A."/>
            <person name="Benucci G.M."/>
            <person name="Bonito G."/>
            <person name="Stajich J.E."/>
            <person name="Dunlap C."/>
            <person name="Arnold A.E."/>
            <person name="Porras-Alfaro A."/>
        </authorList>
    </citation>
    <scope>NUCLEOTIDE SEQUENCE [LARGE SCALE GENOMIC DNA]</scope>
    <source>
        <strain evidence="16 17">AZ0501</strain>
    </source>
</reference>
<evidence type="ECO:0000313" key="16">
    <source>
        <dbReference type="EMBL" id="OZJ01882.1"/>
    </source>
</evidence>
<evidence type="ECO:0000256" key="13">
    <source>
        <dbReference type="HAMAP-Rule" id="MF_03001"/>
    </source>
</evidence>
<keyword evidence="17" id="KW-1185">Reference proteome</keyword>
<gene>
    <name evidence="13" type="primary">PRT1</name>
    <name evidence="16" type="ORF">BZG36_05011</name>
</gene>
<evidence type="ECO:0000256" key="2">
    <source>
        <dbReference type="ARBA" id="ARBA00004496"/>
    </source>
</evidence>
<dbReference type="Gene3D" id="3.30.70.330">
    <property type="match status" value="1"/>
</dbReference>
<dbReference type="InterPro" id="IPR011400">
    <property type="entry name" value="EIF3B"/>
</dbReference>
<dbReference type="EMBL" id="MVBO01000222">
    <property type="protein sequence ID" value="OZJ01882.1"/>
    <property type="molecule type" value="Genomic_DNA"/>
</dbReference>
<evidence type="ECO:0000259" key="15">
    <source>
        <dbReference type="PROSITE" id="PS50102"/>
    </source>
</evidence>
<dbReference type="GO" id="GO:0003723">
    <property type="term" value="F:RNA binding"/>
    <property type="evidence" value="ECO:0007669"/>
    <property type="project" value="UniProtKB-UniRule"/>
</dbReference>
<dbReference type="Gene3D" id="2.130.10.10">
    <property type="entry name" value="YVTN repeat-like/Quinoprotein amine dehydrogenase"/>
    <property type="match status" value="2"/>
</dbReference>
<evidence type="ECO:0000256" key="9">
    <source>
        <dbReference type="ARBA" id="ARBA00022884"/>
    </source>
</evidence>
<dbReference type="SUPFAM" id="SSF82171">
    <property type="entry name" value="DPP6 N-terminal domain-like"/>
    <property type="match status" value="1"/>
</dbReference>
<dbReference type="InterPro" id="IPR015943">
    <property type="entry name" value="WD40/YVTN_repeat-like_dom_sf"/>
</dbReference>
<evidence type="ECO:0000313" key="17">
    <source>
        <dbReference type="Proteomes" id="UP000242875"/>
    </source>
</evidence>
<keyword evidence="9 13" id="KW-0694">RNA-binding</keyword>
<comment type="subcellular location">
    <subcellularLocation>
        <location evidence="2 13">Cytoplasm</location>
    </subcellularLocation>
    <subcellularLocation>
        <location evidence="1">Membrane</location>
        <topology evidence="1">Multi-pass membrane protein</topology>
    </subcellularLocation>
</comment>
<keyword evidence="12 14" id="KW-0472">Membrane</keyword>
<dbReference type="InterPro" id="IPR000504">
    <property type="entry name" value="RRM_dom"/>
</dbReference>
<evidence type="ECO:0000256" key="12">
    <source>
        <dbReference type="ARBA" id="ARBA00023136"/>
    </source>
</evidence>
<keyword evidence="8" id="KW-0677">Repeat</keyword>
<feature type="domain" description="RRM" evidence="15">
    <location>
        <begin position="35"/>
        <end position="124"/>
    </location>
</feature>
<protein>
    <recommendedName>
        <fullName evidence="13">Eukaryotic translation initiation factor 3 subunit B</fullName>
        <shortName evidence="13">eIF3b</shortName>
    </recommendedName>
    <alternativeName>
        <fullName evidence="13">Eukaryotic translation initiation factor 3 90 kDa subunit homolog</fullName>
        <shortName evidence="13">eIF3 p90</shortName>
    </alternativeName>
    <alternativeName>
        <fullName evidence="13">Translation initiation factor eIF3, p90 subunit homolog</fullName>
    </alternativeName>
</protein>
<evidence type="ECO:0000256" key="3">
    <source>
        <dbReference type="ARBA" id="ARBA00010596"/>
    </source>
</evidence>
<feature type="transmembrane region" description="Helical" evidence="14">
    <location>
        <begin position="846"/>
        <end position="865"/>
    </location>
</feature>
<dbReference type="PROSITE" id="PS50102">
    <property type="entry name" value="RRM"/>
    <property type="match status" value="1"/>
</dbReference>
<keyword evidence="11 14" id="KW-1133">Transmembrane helix</keyword>
<feature type="transmembrane region" description="Helical" evidence="14">
    <location>
        <begin position="938"/>
        <end position="955"/>
    </location>
</feature>
<dbReference type="Proteomes" id="UP000242875">
    <property type="component" value="Unassembled WGS sequence"/>
</dbReference>
<dbReference type="FunFam" id="2.130.10.10:FF:000419">
    <property type="entry name" value="Eukaryotic translation initiation factor 3 subunit B"/>
    <property type="match status" value="1"/>
</dbReference>
<dbReference type="InterPro" id="IPR012677">
    <property type="entry name" value="Nucleotide-bd_a/b_plait_sf"/>
</dbReference>
<organism evidence="16 17">
    <name type="scientific">Bifiguratus adelaidae</name>
    <dbReference type="NCBI Taxonomy" id="1938954"/>
    <lineage>
        <taxon>Eukaryota</taxon>
        <taxon>Fungi</taxon>
        <taxon>Fungi incertae sedis</taxon>
        <taxon>Mucoromycota</taxon>
        <taxon>Mucoromycotina</taxon>
        <taxon>Endogonomycetes</taxon>
        <taxon>Endogonales</taxon>
        <taxon>Endogonales incertae sedis</taxon>
        <taxon>Bifiguratus</taxon>
    </lineage>
</organism>
<dbReference type="InterPro" id="IPR013979">
    <property type="entry name" value="TIF_beta_prop-like"/>
</dbReference>
<evidence type="ECO:0000256" key="8">
    <source>
        <dbReference type="ARBA" id="ARBA00022737"/>
    </source>
</evidence>
<comment type="similarity">
    <text evidence="3">Belongs to the YIP1 family.</text>
</comment>
<dbReference type="GO" id="GO:0003743">
    <property type="term" value="F:translation initiation factor activity"/>
    <property type="evidence" value="ECO:0007669"/>
    <property type="project" value="UniProtKB-UniRule"/>
</dbReference>
<comment type="function">
    <text evidence="13">RNA-binding component of the eukaryotic translation initiation factor 3 (eIF-3) complex, which is involved in protein synthesis of a specialized repertoire of mRNAs and, together with other initiation factors, stimulates binding of mRNA and methionyl-tRNAi to the 40S ribosome. The eIF-3 complex specifically targets and initiates translation of a subset of mRNAs involved in cell proliferation.</text>
</comment>
<dbReference type="GO" id="GO:0016282">
    <property type="term" value="C:eukaryotic 43S preinitiation complex"/>
    <property type="evidence" value="ECO:0007669"/>
    <property type="project" value="UniProtKB-UniRule"/>
</dbReference>
<dbReference type="Pfam" id="PF00076">
    <property type="entry name" value="RRM_1"/>
    <property type="match status" value="1"/>
</dbReference>
<evidence type="ECO:0000256" key="14">
    <source>
        <dbReference type="SAM" id="Phobius"/>
    </source>
</evidence>
<keyword evidence="4 13" id="KW-0963">Cytoplasm</keyword>
<dbReference type="InterPro" id="IPR006977">
    <property type="entry name" value="Yip1_dom"/>
</dbReference>
<comment type="similarity">
    <text evidence="13">Belongs to the eIF-3 subunit B family.</text>
</comment>
<dbReference type="GO" id="GO:0010494">
    <property type="term" value="C:cytoplasmic stress granule"/>
    <property type="evidence" value="ECO:0007669"/>
    <property type="project" value="EnsemblFungi"/>
</dbReference>
<dbReference type="CDD" id="cd12278">
    <property type="entry name" value="RRM_eIF3B"/>
    <property type="match status" value="1"/>
</dbReference>
<feature type="transmembrane region" description="Helical" evidence="14">
    <location>
        <begin position="821"/>
        <end position="839"/>
    </location>
</feature>
<dbReference type="GO" id="GO:0033290">
    <property type="term" value="C:eukaryotic 48S preinitiation complex"/>
    <property type="evidence" value="ECO:0007669"/>
    <property type="project" value="UniProtKB-UniRule"/>
</dbReference>
<sequence>MPSYDAENLPEREEDIDYSDIEAAYQVDNQEGFDTIVIVDNAPVVDDDKVGKLNDRIGKVFSKVGPIKEGGVWIPMEENNGKKVSKGYIFIDYETPEAAALAVKTLHHTMFGSKNQLQVNRFSDVERYKSVPETFEAPEEEDFEEKEHLRSWLTDPQSRDQFVMYRGDDVSIYWNRKSEQPDHEHSRTNWTETYVQWSPLGAYLATFHRQGIALWGGPSWNKIIRFVHPGVKLIDFSPNERYLITWSNEPLSLHRIPEGSPNPFTEDDEGNQAIVWDTLTGALLRSFPNLPVSGDEAPRAIVWPMFRWSATDKYFARITPGQQISVYEAPDMGLVDKKSLKIDGVMDFEWAPRAKDADPKKDFEEKLVYWTPEMGNQPARVTLISFPTREVIRTKNLFNVNDCKLHWQSSGQFLAVKVDRHTKTKKSTFTNLEIFNTAERTVPVETLEIKDVVLAFAWEPNGERFAVITTNDPAFTAPPPGGAPGQQPTYKTNITFYHLDKSKTLAVFKPFKTLERRTTNHLFWSPKGRHIVLATLRSSTVWDLDFVDLDFDGTEKKEGKTEDPGASVQLVATQEHYGVTDVEWDPTGRYVITGASMWRPNAGDHGYCIWDFKGQLLYKQNVDKFKQLLWRPRPSTLLTKEQQKKIRKNLRDYSKTFEEEDLAATQSVSKEIMAHRKRLLDEWYNWRKRVEAELAEERAPSLGNPIMASNYKDQYANPFSDPAVNTSDPLLTSIEPDVDIGIAPSNPSTSYASPRPTQYISGNIGSSTQANSTGTLGADGYTMDTLDEPVTETIMRDVRSIAQKLRQVLHPKGRRDVLKDWDLWGPLILCLALAILLSIEAPEKQAVIVFTGVFVIVWVGAAVVTLNAKLLGGAVSFFQSVCVLGYCLFPLVIAALVGLFVRMIWVRLPLAVAAFGWSTFASVGFFSDIQLGNRRALAVYPMFLFYFIIAWMVLISKNA</sequence>
<evidence type="ECO:0000256" key="4">
    <source>
        <dbReference type="ARBA" id="ARBA00022490"/>
    </source>
</evidence>
<keyword evidence="5 13" id="KW-0396">Initiation factor</keyword>
<dbReference type="OrthoDB" id="10250414at2759"/>
<dbReference type="Pfam" id="PF08662">
    <property type="entry name" value="eIF2A"/>
    <property type="match status" value="2"/>
</dbReference>
<dbReference type="SUPFAM" id="SSF54928">
    <property type="entry name" value="RNA-binding domain, RBD"/>
    <property type="match status" value="1"/>
</dbReference>
<dbReference type="SMART" id="SM00360">
    <property type="entry name" value="RRM"/>
    <property type="match status" value="1"/>
</dbReference>
<dbReference type="GO" id="GO:0016020">
    <property type="term" value="C:membrane"/>
    <property type="evidence" value="ECO:0007669"/>
    <property type="project" value="UniProtKB-SubCell"/>
</dbReference>
<dbReference type="PANTHER" id="PTHR14068:SF0">
    <property type="entry name" value="EUKARYOTIC TRANSLATION INITIATION FACTOR 3 SUBUNIT B"/>
    <property type="match status" value="1"/>
</dbReference>
<evidence type="ECO:0000256" key="10">
    <source>
        <dbReference type="ARBA" id="ARBA00022917"/>
    </source>
</evidence>
<feature type="transmembrane region" description="Helical" evidence="14">
    <location>
        <begin position="877"/>
        <end position="901"/>
    </location>
</feature>
<dbReference type="PANTHER" id="PTHR14068">
    <property type="entry name" value="EUKARYOTIC TRANSLATION INITIATION FACTOR 3 EIF3 -RELATED"/>
    <property type="match status" value="1"/>
</dbReference>
<keyword evidence="7 14" id="KW-0812">Transmembrane</keyword>
<evidence type="ECO:0000256" key="7">
    <source>
        <dbReference type="ARBA" id="ARBA00022692"/>
    </source>
</evidence>
<feature type="transmembrane region" description="Helical" evidence="14">
    <location>
        <begin position="908"/>
        <end position="926"/>
    </location>
</feature>
<dbReference type="InterPro" id="IPR035979">
    <property type="entry name" value="RBD_domain_sf"/>
</dbReference>
<comment type="subunit">
    <text evidence="13">Component of the eukaryotic translation initiation factor 3 (eIF-3) complex.</text>
</comment>
<accession>A0A261XU57</accession>